<dbReference type="Proteomes" id="UP001259832">
    <property type="component" value="Unassembled WGS sequence"/>
</dbReference>
<evidence type="ECO:0000313" key="1">
    <source>
        <dbReference type="EMBL" id="KAK1945308.1"/>
    </source>
</evidence>
<evidence type="ECO:0000313" key="2">
    <source>
        <dbReference type="Proteomes" id="UP001259832"/>
    </source>
</evidence>
<dbReference type="EMBL" id="JASMQC010000005">
    <property type="protein sequence ID" value="KAK1945308.1"/>
    <property type="molecule type" value="Genomic_DNA"/>
</dbReference>
<proteinExistence type="predicted"/>
<protein>
    <recommendedName>
        <fullName evidence="3">HNH nuclease domain-containing protein</fullName>
    </recommendedName>
</protein>
<dbReference type="AlphaFoldDB" id="A0AAD9LPU9"/>
<comment type="caution">
    <text evidence="1">The sequence shown here is derived from an EMBL/GenBank/DDBJ whole genome shotgun (WGS) entry which is preliminary data.</text>
</comment>
<name>A0AAD9LPU9_9STRA</name>
<evidence type="ECO:0008006" key="3">
    <source>
        <dbReference type="Google" id="ProtNLM"/>
    </source>
</evidence>
<organism evidence="1 2">
    <name type="scientific">Phytophthora citrophthora</name>
    <dbReference type="NCBI Taxonomy" id="4793"/>
    <lineage>
        <taxon>Eukaryota</taxon>
        <taxon>Sar</taxon>
        <taxon>Stramenopiles</taxon>
        <taxon>Oomycota</taxon>
        <taxon>Peronosporomycetes</taxon>
        <taxon>Peronosporales</taxon>
        <taxon>Peronosporaceae</taxon>
        <taxon>Phytophthora</taxon>
    </lineage>
</organism>
<sequence length="248" mass="27973">MRLFLARKDDTAWLKEMDLIKMRKGEISSEDESCYMKEELEAVTDKVYEKFPNTIPDGSIHVLVAVSGKEESSEEKAFGDSSAMYVVATSRLLEFTFLNVSSTTPSQAQTMKEKLVEAYKCDCREENENGESMLLCIVMDIALPSSVVIGSHIFRRACAPLQDWIVGIDNVDYTRNGLLLFKPIKSSMDNLDIAFLDNQYDQFTLKVFNPSIKAGLLVDWLTDEQWEALGLDSLPTGWKNSERPLSAL</sequence>
<gene>
    <name evidence="1" type="ORF">P3T76_003841</name>
</gene>
<reference evidence="1" key="1">
    <citation type="submission" date="2023-08" db="EMBL/GenBank/DDBJ databases">
        <title>Reference Genome Resource for the Citrus Pathogen Phytophthora citrophthora.</title>
        <authorList>
            <person name="Moller H."/>
            <person name="Coetzee B."/>
            <person name="Rose L.J."/>
            <person name="Van Niekerk J.M."/>
        </authorList>
    </citation>
    <scope>NUCLEOTIDE SEQUENCE</scope>
    <source>
        <strain evidence="1">STE-U-9442</strain>
    </source>
</reference>
<keyword evidence="2" id="KW-1185">Reference proteome</keyword>
<accession>A0AAD9LPU9</accession>